<keyword evidence="1" id="KW-1133">Transmembrane helix</keyword>
<dbReference type="Proteomes" id="UP000623467">
    <property type="component" value="Unassembled WGS sequence"/>
</dbReference>
<evidence type="ECO:0000256" key="1">
    <source>
        <dbReference type="SAM" id="Phobius"/>
    </source>
</evidence>
<dbReference type="OrthoDB" id="3001227at2759"/>
<keyword evidence="1" id="KW-0472">Membrane</keyword>
<name>A0A8H7DK68_9AGAR</name>
<reference evidence="2" key="1">
    <citation type="submission" date="2020-05" db="EMBL/GenBank/DDBJ databases">
        <title>Mycena genomes resolve the evolution of fungal bioluminescence.</title>
        <authorList>
            <person name="Tsai I.J."/>
        </authorList>
    </citation>
    <scope>NUCLEOTIDE SEQUENCE</scope>
    <source>
        <strain evidence="2">160909Yilan</strain>
    </source>
</reference>
<feature type="transmembrane region" description="Helical" evidence="1">
    <location>
        <begin position="21"/>
        <end position="44"/>
    </location>
</feature>
<keyword evidence="1" id="KW-0812">Transmembrane</keyword>
<gene>
    <name evidence="2" type="ORF">MSAN_00264800</name>
</gene>
<evidence type="ECO:0000313" key="2">
    <source>
        <dbReference type="EMBL" id="KAF7378384.1"/>
    </source>
</evidence>
<protein>
    <submittedName>
        <fullName evidence="2">Uncharacterized protein</fullName>
    </submittedName>
</protein>
<keyword evidence="3" id="KW-1185">Reference proteome</keyword>
<organism evidence="2 3">
    <name type="scientific">Mycena sanguinolenta</name>
    <dbReference type="NCBI Taxonomy" id="230812"/>
    <lineage>
        <taxon>Eukaryota</taxon>
        <taxon>Fungi</taxon>
        <taxon>Dikarya</taxon>
        <taxon>Basidiomycota</taxon>
        <taxon>Agaricomycotina</taxon>
        <taxon>Agaricomycetes</taxon>
        <taxon>Agaricomycetidae</taxon>
        <taxon>Agaricales</taxon>
        <taxon>Marasmiineae</taxon>
        <taxon>Mycenaceae</taxon>
        <taxon>Mycena</taxon>
    </lineage>
</organism>
<accession>A0A8H7DK68</accession>
<dbReference type="EMBL" id="JACAZH010000001">
    <property type="protein sequence ID" value="KAF7378384.1"/>
    <property type="molecule type" value="Genomic_DNA"/>
</dbReference>
<comment type="caution">
    <text evidence="2">The sequence shown here is derived from an EMBL/GenBank/DDBJ whole genome shotgun (WGS) entry which is preliminary data.</text>
</comment>
<dbReference type="AlphaFoldDB" id="A0A8H7DK68"/>
<sequence length="113" mass="12771">MNRLFKKIKSFRLGYTDEHPYPWRWTTPIVLCAFLFITPFLAVVNVPLSAYNIVQETVSSFPYYNNPLSDGCDSANITVGLSLTELPEPGWALDLQVSGTVMTWMAFSWTGVD</sequence>
<proteinExistence type="predicted"/>
<evidence type="ECO:0000313" key="3">
    <source>
        <dbReference type="Proteomes" id="UP000623467"/>
    </source>
</evidence>